<dbReference type="InterPro" id="IPR051147">
    <property type="entry name" value="CFAP_domain-containing"/>
</dbReference>
<feature type="compositionally biased region" description="Basic and acidic residues" evidence="2">
    <location>
        <begin position="61"/>
        <end position="81"/>
    </location>
</feature>
<feature type="region of interest" description="Disordered" evidence="2">
    <location>
        <begin position="572"/>
        <end position="606"/>
    </location>
</feature>
<dbReference type="Proteomes" id="UP001487740">
    <property type="component" value="Unassembled WGS sequence"/>
</dbReference>
<feature type="region of interest" description="Disordered" evidence="2">
    <location>
        <begin position="487"/>
        <end position="528"/>
    </location>
</feature>
<comment type="caution">
    <text evidence="3">The sequence shown here is derived from an EMBL/GenBank/DDBJ whole genome shotgun (WGS) entry which is preliminary data.</text>
</comment>
<feature type="coiled-coil region" evidence="1">
    <location>
        <begin position="389"/>
        <end position="423"/>
    </location>
</feature>
<dbReference type="AlphaFoldDB" id="A0AAW0U4U7"/>
<keyword evidence="4" id="KW-1185">Reference proteome</keyword>
<dbReference type="PANTHER" id="PTHR21683">
    <property type="entry name" value="COILED-COIL DOMAIN-CONTAINING PROTEIN 42 LIKE-2-LIKE-RELATED"/>
    <property type="match status" value="1"/>
</dbReference>
<sequence>MNDPPDIKLGFGKDKWQKTKATSDMASKSDEEIIRAVLAKFHVPKKVVEPSPYLPPPEQELFEHSGRSVRQQHKDLAKSGKDPLAVSKVRKGTQGRPRDTEQLGPPRRLRMGGPSLQPLTAREYLSTARTTARDKNLARVADVESQRLQEELQQERAVNAELETQLKYHEAALQEFLQYHYKEVTETMTRGDIAKHNMSEQDIRIDYYSGLLAEAKTVQEEEEERLQELTAFQQFLAAVTPLQSLKDLKRKIYEIHEKVKESSSYIAGRPLEGSDIADLARAVTVATTDNSQAVSPRGEGGPGGTLGADLSLLRMLRTDMPQSRSSSRLGNRQALLQAVESSDDQVAVVKEDSEACDHGAFDEFLGDDQHLVNLASVYESQCHALLALLTRIQNQTEALNKEVDSRQKKLNSRLQEIEQLQEKARGGGHEGQLQDLQTLIKEWPRLSGDAEAQTQLDQLVAQIAEVVSDVFGSSKYSPLVPQAVPEVPPLRKLSPENSAKIRGGGSEDRSSPDKESQGDVRMSEPTVSAGMGQEALLALLEARVTDLCAQLDNIDPGLRDAIFLNCEQSRQARLKEEKRQEAEMRRAERKQRHLERAMAEPPPRPL</sequence>
<evidence type="ECO:0000313" key="4">
    <source>
        <dbReference type="Proteomes" id="UP001487740"/>
    </source>
</evidence>
<evidence type="ECO:0000313" key="3">
    <source>
        <dbReference type="EMBL" id="KAK8393802.1"/>
    </source>
</evidence>
<accession>A0AAW0U4U7</accession>
<feature type="coiled-coil region" evidence="1">
    <location>
        <begin position="145"/>
        <end position="172"/>
    </location>
</feature>
<organism evidence="3 4">
    <name type="scientific">Scylla paramamosain</name>
    <name type="common">Mud crab</name>
    <dbReference type="NCBI Taxonomy" id="85552"/>
    <lineage>
        <taxon>Eukaryota</taxon>
        <taxon>Metazoa</taxon>
        <taxon>Ecdysozoa</taxon>
        <taxon>Arthropoda</taxon>
        <taxon>Crustacea</taxon>
        <taxon>Multicrustacea</taxon>
        <taxon>Malacostraca</taxon>
        <taxon>Eumalacostraca</taxon>
        <taxon>Eucarida</taxon>
        <taxon>Decapoda</taxon>
        <taxon>Pleocyemata</taxon>
        <taxon>Brachyura</taxon>
        <taxon>Eubrachyura</taxon>
        <taxon>Portunoidea</taxon>
        <taxon>Portunidae</taxon>
        <taxon>Portuninae</taxon>
        <taxon>Scylla</taxon>
    </lineage>
</organism>
<feature type="compositionally biased region" description="Basic and acidic residues" evidence="2">
    <location>
        <begin position="573"/>
        <end position="586"/>
    </location>
</feature>
<name>A0AAW0U4U7_SCYPA</name>
<evidence type="ECO:0000256" key="1">
    <source>
        <dbReference type="SAM" id="Coils"/>
    </source>
</evidence>
<dbReference type="PANTHER" id="PTHR21683:SF3">
    <property type="entry name" value="CILIA AND FLAGELLA ASSOCIATED PROTEIN 100"/>
    <property type="match status" value="1"/>
</dbReference>
<feature type="region of interest" description="Disordered" evidence="2">
    <location>
        <begin position="45"/>
        <end position="120"/>
    </location>
</feature>
<evidence type="ECO:0008006" key="5">
    <source>
        <dbReference type="Google" id="ProtNLM"/>
    </source>
</evidence>
<reference evidence="3 4" key="1">
    <citation type="submission" date="2023-03" db="EMBL/GenBank/DDBJ databases">
        <title>High-quality genome of Scylla paramamosain provides insights in environmental adaptation.</title>
        <authorList>
            <person name="Zhang L."/>
        </authorList>
    </citation>
    <scope>NUCLEOTIDE SEQUENCE [LARGE SCALE GENOMIC DNA]</scope>
    <source>
        <strain evidence="3">LZ_2023a</strain>
        <tissue evidence="3">Muscle</tissue>
    </source>
</reference>
<proteinExistence type="predicted"/>
<evidence type="ECO:0000256" key="2">
    <source>
        <dbReference type="SAM" id="MobiDB-lite"/>
    </source>
</evidence>
<dbReference type="EMBL" id="JARAKH010000020">
    <property type="protein sequence ID" value="KAK8393802.1"/>
    <property type="molecule type" value="Genomic_DNA"/>
</dbReference>
<dbReference type="EMBL" id="JARAKH010000020">
    <property type="protein sequence ID" value="KAK8393804.1"/>
    <property type="molecule type" value="Genomic_DNA"/>
</dbReference>
<dbReference type="EMBL" id="JARAKH010000020">
    <property type="protein sequence ID" value="KAK8393805.1"/>
    <property type="molecule type" value="Genomic_DNA"/>
</dbReference>
<dbReference type="EMBL" id="JARAKH010000020">
    <property type="protein sequence ID" value="KAK8393803.1"/>
    <property type="molecule type" value="Genomic_DNA"/>
</dbReference>
<feature type="region of interest" description="Disordered" evidence="2">
    <location>
        <begin position="1"/>
        <end position="27"/>
    </location>
</feature>
<keyword evidence="1" id="KW-0175">Coiled coil</keyword>
<feature type="compositionally biased region" description="Basic and acidic residues" evidence="2">
    <location>
        <begin position="505"/>
        <end position="522"/>
    </location>
</feature>
<protein>
    <recommendedName>
        <fullName evidence="5">DUF4200 domain-containing protein</fullName>
    </recommendedName>
</protein>
<gene>
    <name evidence="3" type="ORF">O3P69_006843</name>
</gene>